<evidence type="ECO:0000313" key="3">
    <source>
        <dbReference type="EMBL" id="GFO95418.1"/>
    </source>
</evidence>
<dbReference type="RefSeq" id="WP_082419705.1">
    <property type="nucleotide sequence ID" value="NZ_BLYL01000018.1"/>
</dbReference>
<dbReference type="SMART" id="SM01040">
    <property type="entry name" value="Bro-N"/>
    <property type="match status" value="1"/>
</dbReference>
<dbReference type="Proteomes" id="UP000660047">
    <property type="component" value="Unassembled WGS sequence"/>
</dbReference>
<dbReference type="AlphaFoldDB" id="A0AAI9NZ29"/>
<organism evidence="3 4">
    <name type="scientific">Coprococcus eutactus</name>
    <dbReference type="NCBI Taxonomy" id="33043"/>
    <lineage>
        <taxon>Bacteria</taxon>
        <taxon>Bacillati</taxon>
        <taxon>Bacillota</taxon>
        <taxon>Clostridia</taxon>
        <taxon>Lachnospirales</taxon>
        <taxon>Lachnospiraceae</taxon>
        <taxon>Coprococcus</taxon>
    </lineage>
</organism>
<proteinExistence type="predicted"/>
<evidence type="ECO:0000256" key="1">
    <source>
        <dbReference type="SAM" id="MobiDB-lite"/>
    </source>
</evidence>
<comment type="caution">
    <text evidence="3">The sequence shown here is derived from an EMBL/GenBank/DDBJ whole genome shotgun (WGS) entry which is preliminary data.</text>
</comment>
<dbReference type="EMBL" id="BLYL01000018">
    <property type="protein sequence ID" value="GFO95418.1"/>
    <property type="molecule type" value="Genomic_DNA"/>
</dbReference>
<reference evidence="3" key="1">
    <citation type="submission" date="2020-06" db="EMBL/GenBank/DDBJ databases">
        <title>Characterization of fructooligosaccharide metabolism and fructooligosaccharide-degrading enzymes in human commensal butyrate producers.</title>
        <authorList>
            <person name="Tanno H."/>
            <person name="Fujii T."/>
            <person name="Hirano K."/>
            <person name="Maeno S."/>
            <person name="Tonozuka T."/>
            <person name="Sakamoto M."/>
            <person name="Ohkuma M."/>
            <person name="Tochio T."/>
            <person name="Endo A."/>
        </authorList>
    </citation>
    <scope>NUCLEOTIDE SEQUENCE</scope>
    <source>
        <strain evidence="3">JCM 31265</strain>
    </source>
</reference>
<gene>
    <name evidence="3" type="ORF">COEU31_24640</name>
</gene>
<accession>A0AAI9NZ29</accession>
<feature type="domain" description="Bro-N" evidence="2">
    <location>
        <begin position="36"/>
        <end position="135"/>
    </location>
</feature>
<evidence type="ECO:0000259" key="2">
    <source>
        <dbReference type="SMART" id="SM01040"/>
    </source>
</evidence>
<name>A0AAI9NZ29_9FIRM</name>
<sequence length="300" mass="34294">MLFYVYDENTSSTVPVEVSDIPELSEQELEFIYDDKVRKVWHSQEEEWYFSIIDVIDVLTDSSDPKQYVKKLRSRDPELSANWGTICTPIQMIAADGKMRKIQATNTHGLLRIIQSIPSKKAEPFKQWLAMVGKQRLDEEVDPQIAIDRAIESYRNKGYSEEWIAQRMRGIEIRKDMTNEWRRAGITDSRQYASLTNILTAAWSGKTVKEYKKFKGLKKENLRDNMTNTELVLNALAEISTTEISKATNPQGITEATDATIQGGNIARNARESLEKQIGRSILSPLNSNTPKLLDDSKEK</sequence>
<evidence type="ECO:0000313" key="4">
    <source>
        <dbReference type="Proteomes" id="UP000660047"/>
    </source>
</evidence>
<feature type="region of interest" description="Disordered" evidence="1">
    <location>
        <begin position="279"/>
        <end position="300"/>
    </location>
</feature>
<dbReference type="InterPro" id="IPR003497">
    <property type="entry name" value="BRO_N_domain"/>
</dbReference>
<protein>
    <submittedName>
        <fullName evidence="3">Phage antirepressor</fullName>
    </submittedName>
</protein>
<dbReference type="Pfam" id="PF02498">
    <property type="entry name" value="Bro-N"/>
    <property type="match status" value="1"/>
</dbReference>